<evidence type="ECO:0000313" key="8">
    <source>
        <dbReference type="EMBL" id="ESK54610.1"/>
    </source>
</evidence>
<dbReference type="OrthoDB" id="184388at2"/>
<comment type="similarity">
    <text evidence="2">Belongs to the EamA transporter family.</text>
</comment>
<feature type="transmembrane region" description="Helical" evidence="6">
    <location>
        <begin position="71"/>
        <end position="89"/>
    </location>
</feature>
<evidence type="ECO:0000256" key="2">
    <source>
        <dbReference type="ARBA" id="ARBA00007362"/>
    </source>
</evidence>
<dbReference type="RefSeq" id="WP_018679618.1">
    <property type="nucleotide sequence ID" value="NZ_AYEV01000028.1"/>
</dbReference>
<evidence type="ECO:0000313" key="9">
    <source>
        <dbReference type="Proteomes" id="UP000017404"/>
    </source>
</evidence>
<feature type="transmembrane region" description="Helical" evidence="6">
    <location>
        <begin position="215"/>
        <end position="240"/>
    </location>
</feature>
<dbReference type="SUPFAM" id="SSF103481">
    <property type="entry name" value="Multidrug resistance efflux transporter EmrE"/>
    <property type="match status" value="2"/>
</dbReference>
<dbReference type="Pfam" id="PF00892">
    <property type="entry name" value="EamA"/>
    <property type="match status" value="2"/>
</dbReference>
<proteinExistence type="inferred from homology"/>
<dbReference type="AlphaFoldDB" id="V2V117"/>
<organism evidence="8 9">
    <name type="scientific">Acinetobacter tjernbergiae DSM 14971 = CIP 107465</name>
    <dbReference type="NCBI Taxonomy" id="1120928"/>
    <lineage>
        <taxon>Bacteria</taxon>
        <taxon>Pseudomonadati</taxon>
        <taxon>Pseudomonadota</taxon>
        <taxon>Gammaproteobacteria</taxon>
        <taxon>Moraxellales</taxon>
        <taxon>Moraxellaceae</taxon>
        <taxon>Acinetobacter</taxon>
    </lineage>
</organism>
<keyword evidence="3 6" id="KW-0812">Transmembrane</keyword>
<dbReference type="STRING" id="202955.GCA_000759995_00526"/>
<feature type="transmembrane region" description="Helical" evidence="6">
    <location>
        <begin position="12"/>
        <end position="33"/>
    </location>
</feature>
<reference evidence="8 9" key="1">
    <citation type="submission" date="2013-10" db="EMBL/GenBank/DDBJ databases">
        <title>The Genome Sequence of Acinetobacter tjernbergiae CIP107465.</title>
        <authorList>
            <consortium name="The Broad Institute Genomics Platform"/>
            <consortium name="The Broad Institute Genome Sequencing Center for Infectious Disease"/>
            <person name="Cerqueira G."/>
            <person name="Feldgarden M."/>
            <person name="Courvalin P."/>
            <person name="Grillot-Courvalin C."/>
            <person name="Clermont D."/>
            <person name="Rocha E."/>
            <person name="Yoon E.-J."/>
            <person name="Nemec A."/>
            <person name="Young S.K."/>
            <person name="Zeng Q."/>
            <person name="Gargeya S."/>
            <person name="Fitzgerald M."/>
            <person name="Abouelleil A."/>
            <person name="Alvarado L."/>
            <person name="Berlin A.M."/>
            <person name="Chapman S.B."/>
            <person name="Gainer-Dewar J."/>
            <person name="Goldberg J."/>
            <person name="Gnerre S."/>
            <person name="Griggs A."/>
            <person name="Gujja S."/>
            <person name="Hansen M."/>
            <person name="Howarth C."/>
            <person name="Imamovic A."/>
            <person name="Ireland A."/>
            <person name="Larimer J."/>
            <person name="McCowan C."/>
            <person name="Murphy C."/>
            <person name="Pearson M."/>
            <person name="Poon T.W."/>
            <person name="Priest M."/>
            <person name="Roberts A."/>
            <person name="Saif S."/>
            <person name="Shea T."/>
            <person name="Sykes S."/>
            <person name="Wortman J."/>
            <person name="Nusbaum C."/>
            <person name="Birren B."/>
        </authorList>
    </citation>
    <scope>NUCLEOTIDE SEQUENCE [LARGE SCALE GENOMIC DNA]</scope>
    <source>
        <strain evidence="8 9">CIP 107465</strain>
    </source>
</reference>
<evidence type="ECO:0000256" key="6">
    <source>
        <dbReference type="SAM" id="Phobius"/>
    </source>
</evidence>
<comment type="subcellular location">
    <subcellularLocation>
        <location evidence="1">Membrane</location>
        <topology evidence="1">Multi-pass membrane protein</topology>
    </subcellularLocation>
</comment>
<evidence type="ECO:0000256" key="5">
    <source>
        <dbReference type="ARBA" id="ARBA00023136"/>
    </source>
</evidence>
<feature type="transmembrane region" description="Helical" evidence="6">
    <location>
        <begin position="252"/>
        <end position="271"/>
    </location>
</feature>
<evidence type="ECO:0000256" key="3">
    <source>
        <dbReference type="ARBA" id="ARBA00022692"/>
    </source>
</evidence>
<comment type="caution">
    <text evidence="8">The sequence shown here is derived from an EMBL/GenBank/DDBJ whole genome shotgun (WGS) entry which is preliminary data.</text>
</comment>
<feature type="transmembrane region" description="Helical" evidence="6">
    <location>
        <begin position="277"/>
        <end position="295"/>
    </location>
</feature>
<dbReference type="PANTHER" id="PTHR32322">
    <property type="entry name" value="INNER MEMBRANE TRANSPORTER"/>
    <property type="match status" value="1"/>
</dbReference>
<dbReference type="eggNOG" id="COG0697">
    <property type="taxonomic scope" value="Bacteria"/>
</dbReference>
<keyword evidence="9" id="KW-1185">Reference proteome</keyword>
<feature type="domain" description="EamA" evidence="7">
    <location>
        <begin position="159"/>
        <end position="294"/>
    </location>
</feature>
<evidence type="ECO:0000259" key="7">
    <source>
        <dbReference type="Pfam" id="PF00892"/>
    </source>
</evidence>
<keyword evidence="4 6" id="KW-1133">Transmembrane helix</keyword>
<dbReference type="PATRIC" id="fig|1120928.5.peg.2621"/>
<gene>
    <name evidence="8" type="ORF">F990_02592</name>
</gene>
<accession>V2V117</accession>
<name>V2V117_9GAMM</name>
<dbReference type="InterPro" id="IPR050638">
    <property type="entry name" value="AA-Vitamin_Transporters"/>
</dbReference>
<dbReference type="Proteomes" id="UP000017404">
    <property type="component" value="Unassembled WGS sequence"/>
</dbReference>
<feature type="transmembrane region" description="Helical" evidence="6">
    <location>
        <begin position="157"/>
        <end position="180"/>
    </location>
</feature>
<keyword evidence="5 6" id="KW-0472">Membrane</keyword>
<dbReference type="PANTHER" id="PTHR32322:SF2">
    <property type="entry name" value="EAMA DOMAIN-CONTAINING PROTEIN"/>
    <property type="match status" value="1"/>
</dbReference>
<feature type="transmembrane region" description="Helical" evidence="6">
    <location>
        <begin position="95"/>
        <end position="115"/>
    </location>
</feature>
<feature type="transmembrane region" description="Helical" evidence="6">
    <location>
        <begin position="192"/>
        <end position="209"/>
    </location>
</feature>
<dbReference type="EMBL" id="AYEV01000028">
    <property type="protein sequence ID" value="ESK54610.1"/>
    <property type="molecule type" value="Genomic_DNA"/>
</dbReference>
<sequence>MAERKALDLKASGLMMFVCIVLGLQQVMLKIAAPDISPLMQMALRSGLAAVLVSPLLFMQPFPTLFAKQHLKAGIAVATLFALEFFFVAEALRFTSASHTIVLLYTAPIFTALGLQWKFPEECLSRLQWGGIGLAFVGILVTFIHPQQSMNSDFQQILFGDFYALLAGISWAATTILIRFTVLSHTPAIQTLFYQLSGGFIVLLAMAIWTNQTAIHFTLLAITGLAFQTLLVAFTCLLLWFWLLRNYLASQLGVFSFLTPLFGVVFGVWLLGEKIELNFVIGSALVLLGIIVVSFQGRITK</sequence>
<evidence type="ECO:0000256" key="4">
    <source>
        <dbReference type="ARBA" id="ARBA00022989"/>
    </source>
</evidence>
<protein>
    <recommendedName>
        <fullName evidence="7">EamA domain-containing protein</fullName>
    </recommendedName>
</protein>
<dbReference type="InterPro" id="IPR037185">
    <property type="entry name" value="EmrE-like"/>
</dbReference>
<dbReference type="GO" id="GO:0016020">
    <property type="term" value="C:membrane"/>
    <property type="evidence" value="ECO:0007669"/>
    <property type="project" value="UniProtKB-SubCell"/>
</dbReference>
<feature type="transmembrane region" description="Helical" evidence="6">
    <location>
        <begin position="127"/>
        <end position="145"/>
    </location>
</feature>
<feature type="transmembrane region" description="Helical" evidence="6">
    <location>
        <begin position="39"/>
        <end position="59"/>
    </location>
</feature>
<feature type="domain" description="EamA" evidence="7">
    <location>
        <begin position="14"/>
        <end position="143"/>
    </location>
</feature>
<dbReference type="InterPro" id="IPR000620">
    <property type="entry name" value="EamA_dom"/>
</dbReference>
<evidence type="ECO:0000256" key="1">
    <source>
        <dbReference type="ARBA" id="ARBA00004141"/>
    </source>
</evidence>